<evidence type="ECO:0000259" key="22">
    <source>
        <dbReference type="PROSITE" id="PS50110"/>
    </source>
</evidence>
<organism evidence="24 25">
    <name type="scientific">Winogradskya consettensis</name>
    <dbReference type="NCBI Taxonomy" id="113560"/>
    <lineage>
        <taxon>Bacteria</taxon>
        <taxon>Bacillati</taxon>
        <taxon>Actinomycetota</taxon>
        <taxon>Actinomycetes</taxon>
        <taxon>Micromonosporales</taxon>
        <taxon>Micromonosporaceae</taxon>
        <taxon>Winogradskya</taxon>
    </lineage>
</organism>
<dbReference type="InterPro" id="IPR005467">
    <property type="entry name" value="His_kinase_dom"/>
</dbReference>
<evidence type="ECO:0000256" key="15">
    <source>
        <dbReference type="ARBA" id="ARBA00023211"/>
    </source>
</evidence>
<keyword evidence="6" id="KW-0808">Transferase</keyword>
<evidence type="ECO:0000259" key="21">
    <source>
        <dbReference type="PROSITE" id="PS50109"/>
    </source>
</evidence>
<dbReference type="GO" id="GO:0005886">
    <property type="term" value="C:plasma membrane"/>
    <property type="evidence" value="ECO:0007669"/>
    <property type="project" value="UniProtKB-SubCell"/>
</dbReference>
<evidence type="ECO:0000313" key="24">
    <source>
        <dbReference type="EMBL" id="GIM80353.1"/>
    </source>
</evidence>
<comment type="function">
    <text evidence="17">Primarily acts as an independent SigF regulator that is sensitive to the osmosensory signal, mediating the cross talk of PknD with the SigF regulon. Possesses both phosphatase and kinase activities. The kinase domain functions as a classic anti-sigma factor-like kinase to phosphorylate the anti-anti-sigma factor domain at the canonical regulatory site, and the phosphatase domain antagonizes this activity.</text>
</comment>
<evidence type="ECO:0000256" key="13">
    <source>
        <dbReference type="ARBA" id="ARBA00022912"/>
    </source>
</evidence>
<dbReference type="FunFam" id="3.60.40.10:FF:000005">
    <property type="entry name" value="Serine/threonine protein phosphatase"/>
    <property type="match status" value="1"/>
</dbReference>
<keyword evidence="9" id="KW-0418">Kinase</keyword>
<dbReference type="Gene3D" id="3.40.50.2300">
    <property type="match status" value="1"/>
</dbReference>
<dbReference type="Pfam" id="PF02518">
    <property type="entry name" value="HATPase_c"/>
    <property type="match status" value="1"/>
</dbReference>
<dbReference type="InterPro" id="IPR036890">
    <property type="entry name" value="HATPase_C_sf"/>
</dbReference>
<dbReference type="EC" id="2.7.13.3" evidence="3"/>
<dbReference type="PANTHER" id="PTHR43547">
    <property type="entry name" value="TWO-COMPONENT HISTIDINE KINASE"/>
    <property type="match status" value="1"/>
</dbReference>
<dbReference type="PROSITE" id="PS51746">
    <property type="entry name" value="PPM_2"/>
    <property type="match status" value="1"/>
</dbReference>
<dbReference type="GO" id="GO:0004722">
    <property type="term" value="F:protein serine/threonine phosphatase activity"/>
    <property type="evidence" value="ECO:0007669"/>
    <property type="project" value="UniProtKB-EC"/>
</dbReference>
<evidence type="ECO:0000256" key="12">
    <source>
        <dbReference type="ARBA" id="ARBA00022842"/>
    </source>
</evidence>
<evidence type="ECO:0000256" key="1">
    <source>
        <dbReference type="ARBA" id="ARBA00000085"/>
    </source>
</evidence>
<evidence type="ECO:0000313" key="25">
    <source>
        <dbReference type="Proteomes" id="UP000680865"/>
    </source>
</evidence>
<dbReference type="SUPFAM" id="SSF52172">
    <property type="entry name" value="CheY-like"/>
    <property type="match status" value="1"/>
</dbReference>
<dbReference type="Gene3D" id="3.30.450.40">
    <property type="match status" value="1"/>
</dbReference>
<keyword evidence="5 20" id="KW-0597">Phosphoprotein</keyword>
<keyword evidence="8" id="KW-0547">Nucleotide-binding</keyword>
<sequence>MASALPVGVQLRAAFERGGEMGRRMLGLDWAATPLGVPASWPAELANAVARMLASKAPIVIFWGPEYCGLYNDAYIPAMGSKHPDHLGRPGREMWSEAWNVLQALFDGVVTADEAFWASDHPFMLERHGFLEETYFDVSYDPIRRADGTVGGVFCIVSDTTQRVLGGRRVRALSRLGSGLADAPDQAALGARATRILGENDADVPFAALYLDDPGAGGLTLSGAYGVPPAAIWPLRGAALQAVETAIKTDKTGTVRVSDAAHPPPATAADQALVLPVGIGTSNIGALVVGVSRFLAMDDGYQDFLLLATAQISRVVANLRAYEQERRRAAELAALDAAKTGFFSNVSHEFRTPLTLILGPLEDLLAMPGLDAGQRERLEPMRRNGQRLLKLVNTVLDFSRLESGRMRAAYQPTDLADYTARLASAFRATAERAGLTLDVRCPPLSAPVHVDREMWEKIVFNLLSNAVKFTRSGGITVRLSERDGSAWLEVADTGVGVSAGDQALLFDRFHRVTGAWSRSHEGTGIGLALVRELAELHAGTASAQSEPGVGSTFRVSVPLGAAHLPADRIVERPGAVAPDDHGRLYVEEAHWWSGESVPEPPAPAVPGAVQDARRGRVLVADDNADLRDHVVRLLQPYWDVTAVNDGREALTLAREEQFDLVLTDVMMPRLDGFALIKALRADERTRDLPILVLSARAGEESSVEGLDAGADDYLVKPFSARDLTARVRANLELGLLRRQIISRLRGLVDAAAAVNTVRTTAEVLDVAARHVRAMTSAGRVVVTAPGARAEVDGGAPDAATPDTVLALPDTSGATLGELSVWSGEDGPAEPVLLTQLARLIGLRLENARLYEAEHRIASTLQHSLLPQSLPRVPGAIVASRYLPGSTEAEVGGDWYDVILAPGDQLFLVIGDVVGKGVQAAAMMGQLRNALRAYILEGFDCGEALSRLNRLVDNLGRRQFATVVCVRFDPRTQELHYSSAGHPSPVVATPGEEGVFLYTAALGPPIGALGSSHYPTRQATLAPGQRLLLYTDGLVEDRRQGIDTGLAEVRADLAKPADHVEDLLDNLLAKAAARPRRDDIALLAVQATEPREFVLRLPADPTRLSVLRKRLEDFLTANDVSENDIFDLTVAVSEAAANAIEHPIEPAEPMITVEVSLVDDAVVATVRDTGSWRPATGPGFRGRGLALIGALSELSVVRSESGTSVTLRRPVNRS</sequence>
<evidence type="ECO:0000256" key="8">
    <source>
        <dbReference type="ARBA" id="ARBA00022741"/>
    </source>
</evidence>
<dbReference type="SUPFAM" id="SSF47384">
    <property type="entry name" value="Homodimeric domain of signal transducing histidine kinase"/>
    <property type="match status" value="1"/>
</dbReference>
<comment type="catalytic activity">
    <reaction evidence="1">
        <text>ATP + protein L-histidine = ADP + protein N-phospho-L-histidine.</text>
        <dbReference type="EC" id="2.7.13.3"/>
    </reaction>
</comment>
<dbReference type="InterPro" id="IPR001789">
    <property type="entry name" value="Sig_transdc_resp-reg_receiver"/>
</dbReference>
<keyword evidence="7" id="KW-0479">Metal-binding</keyword>
<keyword evidence="15" id="KW-0464">Manganese</keyword>
<dbReference type="SUPFAM" id="SSF55874">
    <property type="entry name" value="ATPase domain of HSP90 chaperone/DNA topoisomerase II/histidine kinase"/>
    <property type="match status" value="2"/>
</dbReference>
<dbReference type="SMART" id="SM00387">
    <property type="entry name" value="HATPase_c"/>
    <property type="match status" value="1"/>
</dbReference>
<keyword evidence="12" id="KW-0460">Magnesium</keyword>
<evidence type="ECO:0000256" key="2">
    <source>
        <dbReference type="ARBA" id="ARBA00004236"/>
    </source>
</evidence>
<keyword evidence="25" id="KW-1185">Reference proteome</keyword>
<dbReference type="CDD" id="cd16922">
    <property type="entry name" value="HATPase_EvgS-ArcB-TorS-like"/>
    <property type="match status" value="1"/>
</dbReference>
<evidence type="ECO:0000256" key="16">
    <source>
        <dbReference type="ARBA" id="ARBA00047761"/>
    </source>
</evidence>
<keyword evidence="11" id="KW-0067">ATP-binding</keyword>
<dbReference type="SUPFAM" id="SSF55781">
    <property type="entry name" value="GAF domain-like"/>
    <property type="match status" value="1"/>
</dbReference>
<comment type="subcellular location">
    <subcellularLocation>
        <location evidence="2">Cell membrane</location>
    </subcellularLocation>
</comment>
<dbReference type="Pfam" id="PF07228">
    <property type="entry name" value="SpoIIE"/>
    <property type="match status" value="1"/>
</dbReference>
<dbReference type="PROSITE" id="PS50110">
    <property type="entry name" value="RESPONSE_REGULATORY"/>
    <property type="match status" value="1"/>
</dbReference>
<keyword evidence="10" id="KW-0378">Hydrolase</keyword>
<evidence type="ECO:0000256" key="14">
    <source>
        <dbReference type="ARBA" id="ARBA00023012"/>
    </source>
</evidence>
<dbReference type="InterPro" id="IPR011006">
    <property type="entry name" value="CheY-like_superfamily"/>
</dbReference>
<dbReference type="EC" id="3.1.3.16" evidence="4"/>
<dbReference type="GO" id="GO:0005524">
    <property type="term" value="F:ATP binding"/>
    <property type="evidence" value="ECO:0007669"/>
    <property type="project" value="UniProtKB-KW"/>
</dbReference>
<dbReference type="PROSITE" id="PS50109">
    <property type="entry name" value="HIS_KIN"/>
    <property type="match status" value="1"/>
</dbReference>
<dbReference type="InterPro" id="IPR013656">
    <property type="entry name" value="PAS_4"/>
</dbReference>
<feature type="modified residue" description="4-aspartylphosphate" evidence="20">
    <location>
        <position position="664"/>
    </location>
</feature>
<gene>
    <name evidence="24" type="ORF">Aco04nite_70270</name>
</gene>
<keyword evidence="14" id="KW-0902">Two-component regulatory system</keyword>
<dbReference type="SUPFAM" id="SSF81606">
    <property type="entry name" value="PP2C-like"/>
    <property type="match status" value="1"/>
</dbReference>
<accession>A0A919W5B1</accession>
<evidence type="ECO:0000256" key="3">
    <source>
        <dbReference type="ARBA" id="ARBA00012438"/>
    </source>
</evidence>
<dbReference type="PANTHER" id="PTHR43547:SF2">
    <property type="entry name" value="HYBRID SIGNAL TRANSDUCTION HISTIDINE KINASE C"/>
    <property type="match status" value="1"/>
</dbReference>
<dbReference type="Pfam" id="PF00512">
    <property type="entry name" value="HisKA"/>
    <property type="match status" value="1"/>
</dbReference>
<protein>
    <recommendedName>
        <fullName evidence="19">Protein-serine/threonine phosphatase</fullName>
        <ecNumber evidence="3">2.7.13.3</ecNumber>
        <ecNumber evidence="4">3.1.3.16</ecNumber>
    </recommendedName>
    <alternativeName>
        <fullName evidence="18">Serine/threonine-protein kinase</fullName>
    </alternativeName>
</protein>
<dbReference type="PRINTS" id="PR00344">
    <property type="entry name" value="BCTRLSENSOR"/>
</dbReference>
<evidence type="ECO:0000256" key="17">
    <source>
        <dbReference type="ARBA" id="ARBA00056274"/>
    </source>
</evidence>
<name>A0A919W5B1_9ACTN</name>
<dbReference type="InterPro" id="IPR029016">
    <property type="entry name" value="GAF-like_dom_sf"/>
</dbReference>
<dbReference type="GO" id="GO:0000155">
    <property type="term" value="F:phosphorelay sensor kinase activity"/>
    <property type="evidence" value="ECO:0007669"/>
    <property type="project" value="InterPro"/>
</dbReference>
<dbReference type="SMART" id="SM00331">
    <property type="entry name" value="PP2C_SIG"/>
    <property type="match status" value="1"/>
</dbReference>
<dbReference type="FunFam" id="1.10.287.130:FF:000045">
    <property type="entry name" value="Two-component system sensor histidine kinase/response regulator"/>
    <property type="match status" value="1"/>
</dbReference>
<dbReference type="AlphaFoldDB" id="A0A919W5B1"/>
<dbReference type="CDD" id="cd16936">
    <property type="entry name" value="HATPase_RsbW-like"/>
    <property type="match status" value="1"/>
</dbReference>
<dbReference type="SMART" id="SM00388">
    <property type="entry name" value="HisKA"/>
    <property type="match status" value="1"/>
</dbReference>
<dbReference type="Proteomes" id="UP000680865">
    <property type="component" value="Unassembled WGS sequence"/>
</dbReference>
<dbReference type="InterPro" id="IPR003661">
    <property type="entry name" value="HisK_dim/P_dom"/>
</dbReference>
<keyword evidence="13" id="KW-0904">Protein phosphatase</keyword>
<dbReference type="Pfam" id="PF08448">
    <property type="entry name" value="PAS_4"/>
    <property type="match status" value="1"/>
</dbReference>
<dbReference type="InterPro" id="IPR003594">
    <property type="entry name" value="HATPase_dom"/>
</dbReference>
<feature type="domain" description="PPM-type phosphatase" evidence="23">
    <location>
        <begin position="876"/>
        <end position="1086"/>
    </location>
</feature>
<dbReference type="GO" id="GO:0046872">
    <property type="term" value="F:metal ion binding"/>
    <property type="evidence" value="ECO:0007669"/>
    <property type="project" value="UniProtKB-KW"/>
</dbReference>
<evidence type="ECO:0000256" key="7">
    <source>
        <dbReference type="ARBA" id="ARBA00022723"/>
    </source>
</evidence>
<dbReference type="Gene3D" id="3.60.40.10">
    <property type="entry name" value="PPM-type phosphatase domain"/>
    <property type="match status" value="1"/>
</dbReference>
<evidence type="ECO:0000256" key="9">
    <source>
        <dbReference type="ARBA" id="ARBA00022777"/>
    </source>
</evidence>
<dbReference type="InterPro" id="IPR036457">
    <property type="entry name" value="PPM-type-like_dom_sf"/>
</dbReference>
<evidence type="ECO:0000259" key="23">
    <source>
        <dbReference type="PROSITE" id="PS51746"/>
    </source>
</evidence>
<reference evidence="24" key="1">
    <citation type="submission" date="2021-03" db="EMBL/GenBank/DDBJ databases">
        <title>Whole genome shotgun sequence of Actinoplanes consettensis NBRC 14913.</title>
        <authorList>
            <person name="Komaki H."/>
            <person name="Tamura T."/>
        </authorList>
    </citation>
    <scope>NUCLEOTIDE SEQUENCE</scope>
    <source>
        <strain evidence="24">NBRC 14913</strain>
    </source>
</reference>
<dbReference type="InterPro" id="IPR036097">
    <property type="entry name" value="HisK_dim/P_sf"/>
</dbReference>
<dbReference type="Pfam" id="PF00072">
    <property type="entry name" value="Response_reg"/>
    <property type="match status" value="1"/>
</dbReference>
<dbReference type="Gene3D" id="1.10.287.130">
    <property type="match status" value="1"/>
</dbReference>
<evidence type="ECO:0000256" key="19">
    <source>
        <dbReference type="ARBA" id="ARBA00081350"/>
    </source>
</evidence>
<evidence type="ECO:0000256" key="5">
    <source>
        <dbReference type="ARBA" id="ARBA00022553"/>
    </source>
</evidence>
<evidence type="ECO:0000256" key="6">
    <source>
        <dbReference type="ARBA" id="ARBA00022679"/>
    </source>
</evidence>
<feature type="domain" description="Histidine kinase" evidence="21">
    <location>
        <begin position="345"/>
        <end position="561"/>
    </location>
</feature>
<dbReference type="EMBL" id="BOQP01000042">
    <property type="protein sequence ID" value="GIM80353.1"/>
    <property type="molecule type" value="Genomic_DNA"/>
</dbReference>
<evidence type="ECO:0000256" key="11">
    <source>
        <dbReference type="ARBA" id="ARBA00022840"/>
    </source>
</evidence>
<feature type="domain" description="Response regulatory" evidence="22">
    <location>
        <begin position="616"/>
        <end position="731"/>
    </location>
</feature>
<proteinExistence type="predicted"/>
<dbReference type="Gene3D" id="3.30.565.10">
    <property type="entry name" value="Histidine kinase-like ATPase, C-terminal domain"/>
    <property type="match status" value="2"/>
</dbReference>
<dbReference type="SMART" id="SM00448">
    <property type="entry name" value="REC"/>
    <property type="match status" value="1"/>
</dbReference>
<dbReference type="CDD" id="cd00082">
    <property type="entry name" value="HisKA"/>
    <property type="match status" value="1"/>
</dbReference>
<evidence type="ECO:0000256" key="20">
    <source>
        <dbReference type="PROSITE-ProRule" id="PRU00169"/>
    </source>
</evidence>
<dbReference type="RefSeq" id="WP_244876504.1">
    <property type="nucleotide sequence ID" value="NZ_BAAATW010000001.1"/>
</dbReference>
<comment type="caution">
    <text evidence="24">The sequence shown here is derived from an EMBL/GenBank/DDBJ whole genome shotgun (WGS) entry which is preliminary data.</text>
</comment>
<evidence type="ECO:0000256" key="4">
    <source>
        <dbReference type="ARBA" id="ARBA00013081"/>
    </source>
</evidence>
<dbReference type="Gene3D" id="3.30.450.20">
    <property type="entry name" value="PAS domain"/>
    <property type="match status" value="1"/>
</dbReference>
<evidence type="ECO:0000256" key="18">
    <source>
        <dbReference type="ARBA" id="ARBA00075117"/>
    </source>
</evidence>
<dbReference type="Pfam" id="PF13581">
    <property type="entry name" value="HATPase_c_2"/>
    <property type="match status" value="1"/>
</dbReference>
<dbReference type="InterPro" id="IPR001932">
    <property type="entry name" value="PPM-type_phosphatase-like_dom"/>
</dbReference>
<dbReference type="FunFam" id="3.30.565.10:FF:000006">
    <property type="entry name" value="Sensor histidine kinase WalK"/>
    <property type="match status" value="1"/>
</dbReference>
<evidence type="ECO:0000256" key="10">
    <source>
        <dbReference type="ARBA" id="ARBA00022801"/>
    </source>
</evidence>
<dbReference type="InterPro" id="IPR004358">
    <property type="entry name" value="Sig_transdc_His_kin-like_C"/>
</dbReference>
<comment type="catalytic activity">
    <reaction evidence="16">
        <text>O-phospho-L-seryl-[protein] + H2O = L-seryl-[protein] + phosphate</text>
        <dbReference type="Rhea" id="RHEA:20629"/>
        <dbReference type="Rhea" id="RHEA-COMP:9863"/>
        <dbReference type="Rhea" id="RHEA-COMP:11604"/>
        <dbReference type="ChEBI" id="CHEBI:15377"/>
        <dbReference type="ChEBI" id="CHEBI:29999"/>
        <dbReference type="ChEBI" id="CHEBI:43474"/>
        <dbReference type="ChEBI" id="CHEBI:83421"/>
        <dbReference type="EC" id="3.1.3.16"/>
    </reaction>
</comment>